<accession>A0A0M3IRB0</accession>
<keyword evidence="1" id="KW-1185">Reference proteome</keyword>
<organism evidence="1 2">
    <name type="scientific">Ascaris lumbricoides</name>
    <name type="common">Giant roundworm</name>
    <dbReference type="NCBI Taxonomy" id="6252"/>
    <lineage>
        <taxon>Eukaryota</taxon>
        <taxon>Metazoa</taxon>
        <taxon>Ecdysozoa</taxon>
        <taxon>Nematoda</taxon>
        <taxon>Chromadorea</taxon>
        <taxon>Rhabditida</taxon>
        <taxon>Spirurina</taxon>
        <taxon>Ascaridomorpha</taxon>
        <taxon>Ascaridoidea</taxon>
        <taxon>Ascarididae</taxon>
        <taxon>Ascaris</taxon>
    </lineage>
</organism>
<dbReference type="WBParaSite" id="ALUE_0002128801-mRNA-1">
    <property type="protein sequence ID" value="ALUE_0002128801-mRNA-1"/>
    <property type="gene ID" value="ALUE_0002128801"/>
</dbReference>
<dbReference type="Proteomes" id="UP000036681">
    <property type="component" value="Unplaced"/>
</dbReference>
<sequence>MAVMMDSEILAKLRTDLREENTEEVRQQLIPTVLALVQVVIDSVKTTAATVSVTQDTQYLDAFQYDEEKEVHERCVVLLESRKL</sequence>
<protein>
    <submittedName>
        <fullName evidence="2">Prophage protein</fullName>
    </submittedName>
</protein>
<name>A0A0M3IRB0_ASCLU</name>
<dbReference type="AlphaFoldDB" id="A0A0M3IRB0"/>
<proteinExistence type="predicted"/>
<evidence type="ECO:0000313" key="2">
    <source>
        <dbReference type="WBParaSite" id="ALUE_0002128801-mRNA-1"/>
    </source>
</evidence>
<reference evidence="2" key="1">
    <citation type="submission" date="2017-02" db="UniProtKB">
        <authorList>
            <consortium name="WormBaseParasite"/>
        </authorList>
    </citation>
    <scope>IDENTIFICATION</scope>
</reference>
<evidence type="ECO:0000313" key="1">
    <source>
        <dbReference type="Proteomes" id="UP000036681"/>
    </source>
</evidence>